<dbReference type="EMBL" id="CP023777">
    <property type="protein sequence ID" value="ATL47014.1"/>
    <property type="molecule type" value="Genomic_DNA"/>
</dbReference>
<accession>A0A291QT52</accession>
<dbReference type="AlphaFoldDB" id="A0A291QT52"/>
<feature type="domain" description="Arm DNA-binding" evidence="1">
    <location>
        <begin position="2"/>
        <end position="68"/>
    </location>
</feature>
<protein>
    <recommendedName>
        <fullName evidence="1">Arm DNA-binding domain-containing protein</fullName>
    </recommendedName>
</protein>
<dbReference type="Pfam" id="PF17293">
    <property type="entry name" value="Arm-DNA-bind_5"/>
    <property type="match status" value="1"/>
</dbReference>
<proteinExistence type="predicted"/>
<dbReference type="Proteomes" id="UP000220133">
    <property type="component" value="Chromosome"/>
</dbReference>
<evidence type="ECO:0000259" key="1">
    <source>
        <dbReference type="Pfam" id="PF17293"/>
    </source>
</evidence>
<name>A0A291QT52_9BACT</name>
<evidence type="ECO:0000313" key="3">
    <source>
        <dbReference type="Proteomes" id="UP000220133"/>
    </source>
</evidence>
<keyword evidence="3" id="KW-1185">Reference proteome</keyword>
<evidence type="ECO:0000313" key="2">
    <source>
        <dbReference type="EMBL" id="ATL47014.1"/>
    </source>
</evidence>
<reference evidence="2 3" key="1">
    <citation type="submission" date="2017-10" db="EMBL/GenBank/DDBJ databases">
        <title>Paenichitinophaga pekingensis gen. nov., sp. nov., isolated from activated sludge.</title>
        <authorList>
            <person name="Jin D."/>
            <person name="Kong X."/>
            <person name="Deng Y."/>
            <person name="Bai Z."/>
        </authorList>
    </citation>
    <scope>NUCLEOTIDE SEQUENCE [LARGE SCALE GENOMIC DNA]</scope>
    <source>
        <strain evidence="2 3">13</strain>
    </source>
</reference>
<organism evidence="2 3">
    <name type="scientific">Chitinophaga caeni</name>
    <dbReference type="NCBI Taxonomy" id="2029983"/>
    <lineage>
        <taxon>Bacteria</taxon>
        <taxon>Pseudomonadati</taxon>
        <taxon>Bacteroidota</taxon>
        <taxon>Chitinophagia</taxon>
        <taxon>Chitinophagales</taxon>
        <taxon>Chitinophagaceae</taxon>
        <taxon>Chitinophaga</taxon>
    </lineage>
</organism>
<dbReference type="OrthoDB" id="1098628at2"/>
<gene>
    <name evidence="2" type="ORF">COR50_07340</name>
</gene>
<sequence length="88" mass="10236">MTVDGIPREFSTKKKWSIKCWSQKNGTVTDNRQDAKSLRAYLDFIAQKVLLCWIKLNSEGVEITSKKLIESITGRSKEKKMIMEFYIC</sequence>
<dbReference type="KEGG" id="cbae:COR50_07340"/>
<dbReference type="InterPro" id="IPR035386">
    <property type="entry name" value="Arm-DNA-bind_5"/>
</dbReference>